<proteinExistence type="predicted"/>
<dbReference type="Proteomes" id="UP000194565">
    <property type="component" value="Unassembled WGS sequence"/>
</dbReference>
<accession>A0A252A7B0</accession>
<evidence type="ECO:0000313" key="2">
    <source>
        <dbReference type="Proteomes" id="UP000194565"/>
    </source>
</evidence>
<protein>
    <submittedName>
        <fullName evidence="1">Uncharacterized protein</fullName>
    </submittedName>
</protein>
<reference evidence="1 2" key="1">
    <citation type="submission" date="2014-06" db="EMBL/GenBank/DDBJ databases">
        <authorList>
            <person name="Ju J."/>
            <person name="Zhang J."/>
        </authorList>
    </citation>
    <scope>NUCLEOTIDE SEQUENCE [LARGE SCALE GENOMIC DNA]</scope>
    <source>
        <strain evidence="1">DmW_042</strain>
    </source>
</reference>
<dbReference type="EMBL" id="JOMM01000031">
    <property type="protein sequence ID" value="OUI85466.1"/>
    <property type="molecule type" value="Genomic_DNA"/>
</dbReference>
<gene>
    <name evidence="1" type="ORF">HC62_10800</name>
</gene>
<sequence>MRFALCNTKSKENDIYLILSYQMWKQICFVIKTVAHLACTILLYSDPKMIFYVVFIDEKVEYGAHGCERSLIFIMK</sequence>
<dbReference type="AlphaFoldDB" id="A0A252A7B0"/>
<name>A0A252A7B0_9PROT</name>
<evidence type="ECO:0000313" key="1">
    <source>
        <dbReference type="EMBL" id="OUI85466.1"/>
    </source>
</evidence>
<organism evidence="1 2">
    <name type="scientific">Acetobacter tropicalis</name>
    <dbReference type="NCBI Taxonomy" id="104102"/>
    <lineage>
        <taxon>Bacteria</taxon>
        <taxon>Pseudomonadati</taxon>
        <taxon>Pseudomonadota</taxon>
        <taxon>Alphaproteobacteria</taxon>
        <taxon>Acetobacterales</taxon>
        <taxon>Acetobacteraceae</taxon>
        <taxon>Acetobacter</taxon>
    </lineage>
</organism>
<comment type="caution">
    <text evidence="1">The sequence shown here is derived from an EMBL/GenBank/DDBJ whole genome shotgun (WGS) entry which is preliminary data.</text>
</comment>